<organism evidence="1 2">
    <name type="scientific">Flammeovirga aprica JL-4</name>
    <dbReference type="NCBI Taxonomy" id="694437"/>
    <lineage>
        <taxon>Bacteria</taxon>
        <taxon>Pseudomonadati</taxon>
        <taxon>Bacteroidota</taxon>
        <taxon>Cytophagia</taxon>
        <taxon>Cytophagales</taxon>
        <taxon>Flammeovirgaceae</taxon>
        <taxon>Flammeovirga</taxon>
    </lineage>
</organism>
<reference evidence="1 2" key="1">
    <citation type="submission" date="2020-04" db="EMBL/GenBank/DDBJ databases">
        <title>Flammeovirga sp. SR4, a novel species isolated from seawater.</title>
        <authorList>
            <person name="Wang X."/>
        </authorList>
    </citation>
    <scope>NUCLEOTIDE SEQUENCE [LARGE SCALE GENOMIC DNA]</scope>
    <source>
        <strain evidence="1 2">ATCC 23126</strain>
    </source>
</reference>
<name>A0A7X9P021_9BACT</name>
<keyword evidence="2" id="KW-1185">Reference proteome</keyword>
<dbReference type="AlphaFoldDB" id="A0A7X9P021"/>
<dbReference type="EMBL" id="JABANE010000007">
    <property type="protein sequence ID" value="NME67091.1"/>
    <property type="molecule type" value="Genomic_DNA"/>
</dbReference>
<accession>A0A7X9P021</accession>
<evidence type="ECO:0000313" key="2">
    <source>
        <dbReference type="Proteomes" id="UP000576082"/>
    </source>
</evidence>
<protein>
    <submittedName>
        <fullName evidence="1">Uncharacterized protein</fullName>
    </submittedName>
</protein>
<proteinExistence type="predicted"/>
<comment type="caution">
    <text evidence="1">The sequence shown here is derived from an EMBL/GenBank/DDBJ whole genome shotgun (WGS) entry which is preliminary data.</text>
</comment>
<evidence type="ECO:0000313" key="1">
    <source>
        <dbReference type="EMBL" id="NME67091.1"/>
    </source>
</evidence>
<sequence length="74" mass="8606">MIREEKKIDEFINREAKGIKDLLKSGSISKDLITLDIFIDNIMSDFQIDQSQKEYTINRSKEILKEKGIKITGM</sequence>
<gene>
    <name evidence="1" type="ORF">HHU12_03845</name>
</gene>
<dbReference type="RefSeq" id="WP_169655178.1">
    <property type="nucleotide sequence ID" value="NZ_JABANE010000007.1"/>
</dbReference>
<dbReference type="Proteomes" id="UP000576082">
    <property type="component" value="Unassembled WGS sequence"/>
</dbReference>